<evidence type="ECO:0000259" key="1">
    <source>
        <dbReference type="SMART" id="SM00382"/>
    </source>
</evidence>
<dbReference type="PANTHER" id="PTHR35894">
    <property type="entry name" value="GENERAL SECRETION PATHWAY PROTEIN A-RELATED"/>
    <property type="match status" value="1"/>
</dbReference>
<dbReference type="InterPro" id="IPR049945">
    <property type="entry name" value="AAA_22"/>
</dbReference>
<keyword evidence="3" id="KW-1185">Reference proteome</keyword>
<dbReference type="SUPFAM" id="SSF52540">
    <property type="entry name" value="P-loop containing nucleoside triphosphate hydrolases"/>
    <property type="match status" value="1"/>
</dbReference>
<dbReference type="EMBL" id="JACSDI010000023">
    <property type="protein sequence ID" value="MCG9966068.1"/>
    <property type="molecule type" value="Genomic_DNA"/>
</dbReference>
<dbReference type="Pfam" id="PF13401">
    <property type="entry name" value="AAA_22"/>
    <property type="match status" value="1"/>
</dbReference>
<dbReference type="InterPro" id="IPR027417">
    <property type="entry name" value="P-loop_NTPase"/>
</dbReference>
<evidence type="ECO:0000313" key="2">
    <source>
        <dbReference type="EMBL" id="MCG9966068.1"/>
    </source>
</evidence>
<dbReference type="CDD" id="cd00009">
    <property type="entry name" value="AAA"/>
    <property type="match status" value="1"/>
</dbReference>
<dbReference type="SMART" id="SM00382">
    <property type="entry name" value="AAA"/>
    <property type="match status" value="1"/>
</dbReference>
<sequence>MQLEAMEHYGLTKSFSHADFFETENQRRIFSQLKKMIPEGQLIALSGVVGSGKTTTLSRLQEQLVKEKKVIVAKSLSVEKNKANLSTLITALFYDVSNDKNYRVPKQGEKRERELRDLIQDAKKPVVLFVDEAHDLHHRTLTGLKRLMEVIRDGGGKLSIILAGHPKLRNDLKGPTMEEVGYRTTLISLDSLQGSLREYVLWLLDNCSSDKVKPTDILEEQAIDYLAERLTTPLQIEQHLTMALMEGFTTGTKPITVEILEATLSKRIDDIEPRLIRHGYSDKVLVEQFNYKLAEVRRFFKGELDANRAKDITQDLREAGLPI</sequence>
<dbReference type="Proteomes" id="UP000829384">
    <property type="component" value="Unassembled WGS sequence"/>
</dbReference>
<accession>A0ABS9R2N6</accession>
<feature type="domain" description="AAA+ ATPase" evidence="1">
    <location>
        <begin position="39"/>
        <end position="186"/>
    </location>
</feature>
<dbReference type="Gene3D" id="3.40.50.300">
    <property type="entry name" value="P-loop containing nucleotide triphosphate hydrolases"/>
    <property type="match status" value="1"/>
</dbReference>
<protein>
    <submittedName>
        <fullName evidence="2">ExeA family protein</fullName>
    </submittedName>
</protein>
<dbReference type="InterPro" id="IPR052026">
    <property type="entry name" value="ExeA_AAA_ATPase_DNA-bind"/>
</dbReference>
<reference evidence="2 3" key="1">
    <citation type="submission" date="2020-08" db="EMBL/GenBank/DDBJ databases">
        <title>Whole genome sequence of Shewanella sp strain PS-2.</title>
        <authorList>
            <person name="Das S.K."/>
        </authorList>
    </citation>
    <scope>NUCLEOTIDE SEQUENCE [LARGE SCALE GENOMIC DNA]</scope>
    <source>
        <strain evidence="2 3">PS-2</strain>
    </source>
</reference>
<comment type="caution">
    <text evidence="2">The sequence shown here is derived from an EMBL/GenBank/DDBJ whole genome shotgun (WGS) entry which is preliminary data.</text>
</comment>
<organism evidence="2 3">
    <name type="scientific">Shewanella cutis</name>
    <dbReference type="NCBI Taxonomy" id="2766780"/>
    <lineage>
        <taxon>Bacteria</taxon>
        <taxon>Pseudomonadati</taxon>
        <taxon>Pseudomonadota</taxon>
        <taxon>Gammaproteobacteria</taxon>
        <taxon>Alteromonadales</taxon>
        <taxon>Shewanellaceae</taxon>
        <taxon>Shewanella</taxon>
    </lineage>
</organism>
<dbReference type="PANTHER" id="PTHR35894:SF1">
    <property type="entry name" value="PHOSPHORIBULOKINASE _ URIDINE KINASE FAMILY"/>
    <property type="match status" value="1"/>
</dbReference>
<gene>
    <name evidence="2" type="ORF">H9J30_19475</name>
</gene>
<dbReference type="RefSeq" id="WP_240132518.1">
    <property type="nucleotide sequence ID" value="NZ_JACSDI010000023.1"/>
</dbReference>
<name>A0ABS9R2N6_9GAMM</name>
<dbReference type="InterPro" id="IPR003593">
    <property type="entry name" value="AAA+_ATPase"/>
</dbReference>
<evidence type="ECO:0000313" key="3">
    <source>
        <dbReference type="Proteomes" id="UP000829384"/>
    </source>
</evidence>
<proteinExistence type="predicted"/>